<comment type="similarity">
    <text evidence="3">Belongs to the class-III pyridoxal-phosphate-dependent aminotransferase family.</text>
</comment>
<evidence type="ECO:0000256" key="3">
    <source>
        <dbReference type="RuleBase" id="RU003560"/>
    </source>
</evidence>
<comment type="caution">
    <text evidence="5">The sequence shown here is derived from an EMBL/GenBank/DDBJ whole genome shotgun (WGS) entry which is preliminary data.</text>
</comment>
<keyword evidence="6" id="KW-1185">Reference proteome</keyword>
<reference evidence="5 6" key="1">
    <citation type="submission" date="2024-06" db="EMBL/GenBank/DDBJ databases">
        <title>Genomic Encyclopedia of Type Strains, Phase IV (KMG-IV): sequencing the most valuable type-strain genomes for metagenomic binning, comparative biology and taxonomic classification.</title>
        <authorList>
            <person name="Goeker M."/>
        </authorList>
    </citation>
    <scope>NUCLEOTIDE SEQUENCE [LARGE SCALE GENOMIC DNA]</scope>
    <source>
        <strain evidence="5 6">DSM 23520</strain>
    </source>
</reference>
<dbReference type="EMBL" id="JBEPMX010000003">
    <property type="protein sequence ID" value="MET3682772.1"/>
    <property type="molecule type" value="Genomic_DNA"/>
</dbReference>
<dbReference type="InterPro" id="IPR015421">
    <property type="entry name" value="PyrdxlP-dep_Trfase_major"/>
</dbReference>
<organism evidence="5 6">
    <name type="scientific">Alkalibacillus flavidus</name>
    <dbReference type="NCBI Taxonomy" id="546021"/>
    <lineage>
        <taxon>Bacteria</taxon>
        <taxon>Bacillati</taxon>
        <taxon>Bacillota</taxon>
        <taxon>Bacilli</taxon>
        <taxon>Bacillales</taxon>
        <taxon>Bacillaceae</taxon>
        <taxon>Alkalibacillus</taxon>
    </lineage>
</organism>
<dbReference type="Pfam" id="PF00202">
    <property type="entry name" value="Aminotran_3"/>
    <property type="match status" value="1"/>
</dbReference>
<dbReference type="Gene3D" id="3.40.640.10">
    <property type="entry name" value="Type I PLP-dependent aspartate aminotransferase-like (Major domain)"/>
    <property type="match status" value="1"/>
</dbReference>
<dbReference type="PANTHER" id="PTHR43713">
    <property type="entry name" value="GLUTAMATE-1-SEMIALDEHYDE 2,1-AMINOMUTASE"/>
    <property type="match status" value="1"/>
</dbReference>
<dbReference type="EC" id="5.4.3.8" evidence="5"/>
<dbReference type="InterPro" id="IPR015422">
    <property type="entry name" value="PyrdxlP-dep_Trfase_small"/>
</dbReference>
<gene>
    <name evidence="5" type="ORF">ABID56_000862</name>
</gene>
<dbReference type="Gene3D" id="3.90.1150.10">
    <property type="entry name" value="Aspartate Aminotransferase, domain 1"/>
    <property type="match status" value="1"/>
</dbReference>
<dbReference type="Proteomes" id="UP001549167">
    <property type="component" value="Unassembled WGS sequence"/>
</dbReference>
<evidence type="ECO:0000313" key="6">
    <source>
        <dbReference type="Proteomes" id="UP001549167"/>
    </source>
</evidence>
<dbReference type="CDD" id="cd00610">
    <property type="entry name" value="OAT_like"/>
    <property type="match status" value="1"/>
</dbReference>
<keyword evidence="2 3" id="KW-0663">Pyridoxal phosphate</keyword>
<accession>A0ABV2KUG6</accession>
<sequence length="460" mass="50801">MNSARVAQSMNFEDKIAGSARAHEQARQVIPGGVTANIKHFAPHPIVMDHASGSRLTDVDGNNYIDYLLSYGAMILGHGHERVKEAVYEQIDQCGSFVFGTPHHLEYKMAQKLVDIFPSMDQVRFTNSGLEATLLAIRLAQAYNDKPKIAKFEGHYHGGYDQVLVSVNPNMDDAGEHAEPNSVAESSGMSEQDLDQTVILPFNDLKATEAILRQRQDEISAVILEPVQSGFIPADETFMKGLRDITEELGIVLIFDEVKTGFRLTLGGAQHLYDIEPDLTALGKVLGGGFPVGALGGRYDIMQLMSPERGGDILTSGGQQVTDRALFHSGTYNGHPTVLAAGLATIDYLEEPGVMSELLRKTEKLRHGLENVYHQHGLSMQTVGLGTIFNIILTKDVVRDYRSLTTVDMETRKQIDYELLDLGIYTKPGNRYSMSTAHTDEDIEKTIEAHYIAINRVLNR</sequence>
<comment type="cofactor">
    <cofactor evidence="1">
        <name>pyridoxal 5'-phosphate</name>
        <dbReference type="ChEBI" id="CHEBI:597326"/>
    </cofactor>
</comment>
<dbReference type="InterPro" id="IPR005814">
    <property type="entry name" value="Aminotrans_3"/>
</dbReference>
<keyword evidence="5" id="KW-0413">Isomerase</keyword>
<dbReference type="RefSeq" id="WP_354219382.1">
    <property type="nucleotide sequence ID" value="NZ_JBEPMX010000003.1"/>
</dbReference>
<dbReference type="SUPFAM" id="SSF53383">
    <property type="entry name" value="PLP-dependent transferases"/>
    <property type="match status" value="1"/>
</dbReference>
<evidence type="ECO:0000256" key="2">
    <source>
        <dbReference type="ARBA" id="ARBA00022898"/>
    </source>
</evidence>
<dbReference type="InterPro" id="IPR015424">
    <property type="entry name" value="PyrdxlP-dep_Trfase"/>
</dbReference>
<evidence type="ECO:0000313" key="5">
    <source>
        <dbReference type="EMBL" id="MET3682772.1"/>
    </source>
</evidence>
<name>A0ABV2KUG6_9BACI</name>
<evidence type="ECO:0000256" key="4">
    <source>
        <dbReference type="SAM" id="MobiDB-lite"/>
    </source>
</evidence>
<evidence type="ECO:0000256" key="1">
    <source>
        <dbReference type="ARBA" id="ARBA00001933"/>
    </source>
</evidence>
<dbReference type="NCBIfam" id="NF000818">
    <property type="entry name" value="PRK00062.1"/>
    <property type="match status" value="1"/>
</dbReference>
<proteinExistence type="inferred from homology"/>
<dbReference type="PANTHER" id="PTHR43713:SF3">
    <property type="entry name" value="GLUTAMATE-1-SEMIALDEHYDE 2,1-AMINOMUTASE 1, CHLOROPLASTIC-RELATED"/>
    <property type="match status" value="1"/>
</dbReference>
<feature type="region of interest" description="Disordered" evidence="4">
    <location>
        <begin position="170"/>
        <end position="190"/>
    </location>
</feature>
<protein>
    <submittedName>
        <fullName evidence="5">Glutamate-1-semialdehyde 2,1-aminomutase</fullName>
        <ecNumber evidence="5">5.4.3.8</ecNumber>
    </submittedName>
</protein>
<dbReference type="GO" id="GO:0042286">
    <property type="term" value="F:glutamate-1-semialdehyde 2,1-aminomutase activity"/>
    <property type="evidence" value="ECO:0007669"/>
    <property type="project" value="UniProtKB-EC"/>
</dbReference>